<evidence type="ECO:0000313" key="11">
    <source>
        <dbReference type="Proteomes" id="UP000175669"/>
    </source>
</evidence>
<dbReference type="InterPro" id="IPR008910">
    <property type="entry name" value="MSC_TM_helix"/>
</dbReference>
<dbReference type="SUPFAM" id="SSF82689">
    <property type="entry name" value="Mechanosensitive channel protein MscS (YggB), C-terminal domain"/>
    <property type="match status" value="1"/>
</dbReference>
<dbReference type="InterPro" id="IPR023408">
    <property type="entry name" value="MscS_beta-dom_sf"/>
</dbReference>
<dbReference type="PROSITE" id="PS01246">
    <property type="entry name" value="UPF0003"/>
    <property type="match status" value="1"/>
</dbReference>
<dbReference type="Gene3D" id="2.30.30.60">
    <property type="match status" value="1"/>
</dbReference>
<dbReference type="Pfam" id="PF05552">
    <property type="entry name" value="MS_channel_1st_1"/>
    <property type="match status" value="1"/>
</dbReference>
<keyword evidence="7" id="KW-0813">Transport</keyword>
<dbReference type="STRING" id="1524254.PHACT_11475"/>
<evidence type="ECO:0000259" key="8">
    <source>
        <dbReference type="Pfam" id="PF00924"/>
    </source>
</evidence>
<evidence type="ECO:0000256" key="5">
    <source>
        <dbReference type="ARBA" id="ARBA00022989"/>
    </source>
</evidence>
<sequence length="284" mass="31000">MESLQNLDLDGLNLSTEVLLTFAMTYGPRIIGFVLTLVLGLWLAGFAGRIVKGVLNKGKVDPSLGSFLSSLLSILLKVLVYITALGVLGIEMTSFIAILGAAGLAIGLALSGTLQNFAGGVMILFFKYFKVGDFIEAQGYMGSVREIQIFVTILTTADNKTIILPNGPLATGSLTNFSAQPTRRVDWTFGIAYGDDVDKAYGVLRRLIAEDERIMQDPEPFMAVSALADSSVNIVVRAWVNAADFWPVHFKMNEMVYKTFDKEGLNFPFPQRDIHVYQMGPPDA</sequence>
<feature type="domain" description="Mechanosensitive ion channel MscS" evidence="8">
    <location>
        <begin position="113"/>
        <end position="178"/>
    </location>
</feature>
<dbReference type="InterPro" id="IPR010920">
    <property type="entry name" value="LSM_dom_sf"/>
</dbReference>
<dbReference type="Pfam" id="PF21082">
    <property type="entry name" value="MS_channel_3rd"/>
    <property type="match status" value="1"/>
</dbReference>
<dbReference type="Pfam" id="PF00924">
    <property type="entry name" value="MS_channel_2nd"/>
    <property type="match status" value="1"/>
</dbReference>
<dbReference type="Proteomes" id="UP000175669">
    <property type="component" value="Unassembled WGS sequence"/>
</dbReference>
<accession>A0A1E8CMI4</accession>
<keyword evidence="5 7" id="KW-1133">Transmembrane helix</keyword>
<dbReference type="InterPro" id="IPR006686">
    <property type="entry name" value="MscS_channel_CS"/>
</dbReference>
<organism evidence="10 11">
    <name type="scientific">Pseudohongiella acticola</name>
    <dbReference type="NCBI Taxonomy" id="1524254"/>
    <lineage>
        <taxon>Bacteria</taxon>
        <taxon>Pseudomonadati</taxon>
        <taxon>Pseudomonadota</taxon>
        <taxon>Gammaproteobacteria</taxon>
        <taxon>Pseudomonadales</taxon>
        <taxon>Pseudohongiellaceae</taxon>
        <taxon>Pseudohongiella</taxon>
    </lineage>
</organism>
<keyword evidence="11" id="KW-1185">Reference proteome</keyword>
<keyword evidence="6 7" id="KW-0472">Membrane</keyword>
<dbReference type="AlphaFoldDB" id="A0A1E8CMI4"/>
<keyword evidence="3" id="KW-1003">Cell membrane</keyword>
<dbReference type="InterPro" id="IPR011066">
    <property type="entry name" value="MscS_channel_C_sf"/>
</dbReference>
<dbReference type="InterPro" id="IPR011014">
    <property type="entry name" value="MscS_channel_TM-2"/>
</dbReference>
<dbReference type="PANTHER" id="PTHR30221:SF1">
    <property type="entry name" value="SMALL-CONDUCTANCE MECHANOSENSITIVE CHANNEL"/>
    <property type="match status" value="1"/>
</dbReference>
<evidence type="ECO:0000256" key="3">
    <source>
        <dbReference type="ARBA" id="ARBA00022475"/>
    </source>
</evidence>
<dbReference type="GO" id="GO:0005886">
    <property type="term" value="C:plasma membrane"/>
    <property type="evidence" value="ECO:0007669"/>
    <property type="project" value="UniProtKB-SubCell"/>
</dbReference>
<feature type="transmembrane region" description="Helical" evidence="7">
    <location>
        <begin position="96"/>
        <end position="126"/>
    </location>
</feature>
<proteinExistence type="inferred from homology"/>
<name>A0A1E8CMI4_9GAMM</name>
<dbReference type="SUPFAM" id="SSF82861">
    <property type="entry name" value="Mechanosensitive channel protein MscS (YggB), transmembrane region"/>
    <property type="match status" value="1"/>
</dbReference>
<comment type="caution">
    <text evidence="10">The sequence shown here is derived from an EMBL/GenBank/DDBJ whole genome shotgun (WGS) entry which is preliminary data.</text>
</comment>
<comment type="function">
    <text evidence="7">Mechanosensitive channel that participates in the regulation of osmotic pressure changes within the cell, opening in response to stretch forces in the membrane lipid bilayer, without the need for other proteins. Contributes to normal resistance to hypoosmotic shock. Forms an ion channel of 1.0 nanosiemens conductance with a slight preference for anions.</text>
</comment>
<dbReference type="GO" id="GO:0008381">
    <property type="term" value="F:mechanosensitive monoatomic ion channel activity"/>
    <property type="evidence" value="ECO:0007669"/>
    <property type="project" value="InterPro"/>
</dbReference>
<dbReference type="Gene3D" id="3.30.70.100">
    <property type="match status" value="1"/>
</dbReference>
<comment type="subcellular location">
    <subcellularLocation>
        <location evidence="7">Cell inner membrane</location>
        <topology evidence="7">Multi-pass membrane protein</topology>
    </subcellularLocation>
    <subcellularLocation>
        <location evidence="1">Cell membrane</location>
        <topology evidence="1">Multi-pass membrane protein</topology>
    </subcellularLocation>
</comment>
<keyword evidence="7" id="KW-0997">Cell inner membrane</keyword>
<comment type="caution">
    <text evidence="7">Lacks conserved residue(s) required for the propagation of feature annotation.</text>
</comment>
<dbReference type="InterPro" id="IPR049278">
    <property type="entry name" value="MS_channel_C"/>
</dbReference>
<feature type="transmembrane region" description="Helical" evidence="7">
    <location>
        <begin position="30"/>
        <end position="51"/>
    </location>
</feature>
<evidence type="ECO:0000259" key="9">
    <source>
        <dbReference type="Pfam" id="PF21082"/>
    </source>
</evidence>
<feature type="transmembrane region" description="Helical" evidence="7">
    <location>
        <begin position="63"/>
        <end position="90"/>
    </location>
</feature>
<dbReference type="Gene3D" id="1.10.287.1260">
    <property type="match status" value="1"/>
</dbReference>
<keyword evidence="7" id="KW-0406">Ion transport</keyword>
<evidence type="ECO:0000256" key="1">
    <source>
        <dbReference type="ARBA" id="ARBA00004651"/>
    </source>
</evidence>
<dbReference type="InterPro" id="IPR006685">
    <property type="entry name" value="MscS_channel_2nd"/>
</dbReference>
<dbReference type="InterPro" id="IPR045275">
    <property type="entry name" value="MscS_archaea/bacteria_type"/>
</dbReference>
<comment type="subunit">
    <text evidence="7">Homoheptamer.</text>
</comment>
<keyword evidence="4 7" id="KW-0812">Transmembrane</keyword>
<comment type="similarity">
    <text evidence="2 7">Belongs to the MscS (TC 1.A.23) family.</text>
</comment>
<evidence type="ECO:0000313" key="10">
    <source>
        <dbReference type="EMBL" id="OFE13676.1"/>
    </source>
</evidence>
<dbReference type="PANTHER" id="PTHR30221">
    <property type="entry name" value="SMALL-CONDUCTANCE MECHANOSENSITIVE CHANNEL"/>
    <property type="match status" value="1"/>
</dbReference>
<dbReference type="EMBL" id="MASR01000001">
    <property type="protein sequence ID" value="OFE13676.1"/>
    <property type="molecule type" value="Genomic_DNA"/>
</dbReference>
<dbReference type="RefSeq" id="WP_070117893.1">
    <property type="nucleotide sequence ID" value="NZ_CAXATG010000003.1"/>
</dbReference>
<evidence type="ECO:0000256" key="2">
    <source>
        <dbReference type="ARBA" id="ARBA00008017"/>
    </source>
</evidence>
<dbReference type="SUPFAM" id="SSF50182">
    <property type="entry name" value="Sm-like ribonucleoproteins"/>
    <property type="match status" value="1"/>
</dbReference>
<evidence type="ECO:0000256" key="4">
    <source>
        <dbReference type="ARBA" id="ARBA00022692"/>
    </source>
</evidence>
<keyword evidence="7" id="KW-0407">Ion channel</keyword>
<evidence type="ECO:0000256" key="6">
    <source>
        <dbReference type="ARBA" id="ARBA00023136"/>
    </source>
</evidence>
<dbReference type="OrthoDB" id="9809206at2"/>
<evidence type="ECO:0000256" key="7">
    <source>
        <dbReference type="RuleBase" id="RU369025"/>
    </source>
</evidence>
<feature type="domain" description="Mechanosensitive ion channel MscS C-terminal" evidence="9">
    <location>
        <begin position="185"/>
        <end position="267"/>
    </location>
</feature>
<gene>
    <name evidence="10" type="ORF">PHACT_11475</name>
</gene>
<protein>
    <recommendedName>
        <fullName evidence="7">Small-conductance mechanosensitive channel</fullName>
    </recommendedName>
</protein>
<reference evidence="11" key="1">
    <citation type="submission" date="2016-07" db="EMBL/GenBank/DDBJ databases">
        <authorList>
            <person name="Florea S."/>
            <person name="Webb J.S."/>
            <person name="Jaromczyk J."/>
            <person name="Schardl C.L."/>
        </authorList>
    </citation>
    <scope>NUCLEOTIDE SEQUENCE [LARGE SCALE GENOMIC DNA]</scope>
    <source>
        <strain evidence="11">KCTC 42131</strain>
    </source>
</reference>